<comment type="caution">
    <text evidence="2">The sequence shown here is derived from an EMBL/GenBank/DDBJ whole genome shotgun (WGS) entry which is preliminary data.</text>
</comment>
<gene>
    <name evidence="2" type="ORF">B4O97_17405</name>
</gene>
<dbReference type="InterPro" id="IPR052024">
    <property type="entry name" value="Methanogen_methyltrans"/>
</dbReference>
<dbReference type="STRING" id="1963862.B4O97_17405"/>
<accession>A0A1Y1RUU1</accession>
<dbReference type="Pfam" id="PF01208">
    <property type="entry name" value="URO-D"/>
    <property type="match status" value="1"/>
</dbReference>
<evidence type="ECO:0000259" key="1">
    <source>
        <dbReference type="Pfam" id="PF01208"/>
    </source>
</evidence>
<dbReference type="AlphaFoldDB" id="A0A1Y1RUU1"/>
<dbReference type="SUPFAM" id="SSF51726">
    <property type="entry name" value="UROD/MetE-like"/>
    <property type="match status" value="1"/>
</dbReference>
<dbReference type="GO" id="GO:0004853">
    <property type="term" value="F:uroporphyrinogen decarboxylase activity"/>
    <property type="evidence" value="ECO:0007669"/>
    <property type="project" value="InterPro"/>
</dbReference>
<dbReference type="GO" id="GO:0006779">
    <property type="term" value="P:porphyrin-containing compound biosynthetic process"/>
    <property type="evidence" value="ECO:0007669"/>
    <property type="project" value="InterPro"/>
</dbReference>
<proteinExistence type="predicted"/>
<name>A0A1Y1RUU1_9SPIO</name>
<dbReference type="PANTHER" id="PTHR47099">
    <property type="entry name" value="METHYLCOBAMIDE:COM METHYLTRANSFERASE MTBA"/>
    <property type="match status" value="1"/>
</dbReference>
<dbReference type="EMBL" id="MWQY01000026">
    <property type="protein sequence ID" value="ORC31189.1"/>
    <property type="molecule type" value="Genomic_DNA"/>
</dbReference>
<dbReference type="InterPro" id="IPR038071">
    <property type="entry name" value="UROD/MetE-like_sf"/>
</dbReference>
<protein>
    <recommendedName>
        <fullName evidence="1">Uroporphyrinogen decarboxylase (URO-D) domain-containing protein</fullName>
    </recommendedName>
</protein>
<feature type="domain" description="Uroporphyrinogen decarboxylase (URO-D)" evidence="1">
    <location>
        <begin position="104"/>
        <end position="354"/>
    </location>
</feature>
<keyword evidence="3" id="KW-1185">Reference proteome</keyword>
<reference evidence="2 3" key="1">
    <citation type="submission" date="2017-03" db="EMBL/GenBank/DDBJ databases">
        <title>Draft Genome sequence of Marispirochaeta sp. strain JC444.</title>
        <authorList>
            <person name="Shivani Y."/>
            <person name="Subhash Y."/>
            <person name="Sasikala C."/>
            <person name="Ramana C."/>
        </authorList>
    </citation>
    <scope>NUCLEOTIDE SEQUENCE [LARGE SCALE GENOMIC DNA]</scope>
    <source>
        <strain evidence="2 3">JC444</strain>
    </source>
</reference>
<evidence type="ECO:0000313" key="2">
    <source>
        <dbReference type="EMBL" id="ORC31189.1"/>
    </source>
</evidence>
<evidence type="ECO:0000313" key="3">
    <source>
        <dbReference type="Proteomes" id="UP000192343"/>
    </source>
</evidence>
<dbReference type="InterPro" id="IPR000257">
    <property type="entry name" value="Uroporphyrinogen_deCOase"/>
</dbReference>
<organism evidence="2 3">
    <name type="scientific">Marispirochaeta aestuarii</name>
    <dbReference type="NCBI Taxonomy" id="1963862"/>
    <lineage>
        <taxon>Bacteria</taxon>
        <taxon>Pseudomonadati</taxon>
        <taxon>Spirochaetota</taxon>
        <taxon>Spirochaetia</taxon>
        <taxon>Spirochaetales</taxon>
        <taxon>Spirochaetaceae</taxon>
        <taxon>Marispirochaeta</taxon>
    </lineage>
</organism>
<sequence length="388" mass="44387">MRADSCCSGNLYMKPKERVRAAIAHIETEQLPTFSSFTPRLAQKLRGELSIREEDVGIYFGNDMVQVGIGIEKSNNYSTDPEYVCPWGITWRNIKNNFGYYTTIIENPLAGDEAKLDTWSVPDPSEKKLYGEMERILDLYGDEYWIAGSCRCSLFETAWYLRGLDQFMLDMLLNEEYVNTLLDKIMEFPRAVLLEYIRMGVDMVWMGDDVASQQGMMISPELWRKYLKPRYASLFRDFKDANPEIKIAYHSCGNCGAIVEEMIEIGLDVLHPVQPQAIDPIETKQRFGDRLTLMGGLDIQLLMPKGNPKDVEDEVLRLMRGCGKDGGFILGGAHHFQEDTPTGNIQALYRTIQEHALTSDSFRKPVESTREVFSRLKEKLNRDSKIVP</sequence>
<dbReference type="Gene3D" id="3.20.20.210">
    <property type="match status" value="1"/>
</dbReference>
<dbReference type="Proteomes" id="UP000192343">
    <property type="component" value="Unassembled WGS sequence"/>
</dbReference>
<dbReference type="PANTHER" id="PTHR47099:SF1">
    <property type="entry name" value="METHYLCOBAMIDE:COM METHYLTRANSFERASE MTBA"/>
    <property type="match status" value="1"/>
</dbReference>